<accession>A0A2M6Z2A8</accession>
<comment type="caution">
    <text evidence="2">The sequence shown here is derived from an EMBL/GenBank/DDBJ whole genome shotgun (WGS) entry which is preliminary data.</text>
</comment>
<reference evidence="3" key="1">
    <citation type="submission" date="2017-09" db="EMBL/GenBank/DDBJ databases">
        <title>Depth-based differentiation of microbial function through sediment-hosted aquifers and enrichment of novel symbionts in the deep terrestrial subsurface.</title>
        <authorList>
            <person name="Probst A.J."/>
            <person name="Ladd B."/>
            <person name="Jarett J.K."/>
            <person name="Geller-Mcgrath D.E."/>
            <person name="Sieber C.M.K."/>
            <person name="Emerson J.B."/>
            <person name="Anantharaman K."/>
            <person name="Thomas B.C."/>
            <person name="Malmstrom R."/>
            <person name="Stieglmeier M."/>
            <person name="Klingl A."/>
            <person name="Woyke T."/>
            <person name="Ryan C.M."/>
            <person name="Banfield J.F."/>
        </authorList>
    </citation>
    <scope>NUCLEOTIDE SEQUENCE [LARGE SCALE GENOMIC DNA]</scope>
</reference>
<dbReference type="AlphaFoldDB" id="A0A2M6Z2A8"/>
<dbReference type="PANTHER" id="PTHR35458">
    <property type="entry name" value="SLR0755 PROTEIN"/>
    <property type="match status" value="1"/>
</dbReference>
<protein>
    <recommendedName>
        <fullName evidence="1">NYN domain-containing protein</fullName>
    </recommendedName>
</protein>
<dbReference type="InterPro" id="IPR021139">
    <property type="entry name" value="NYN"/>
</dbReference>
<dbReference type="InterPro" id="IPR047140">
    <property type="entry name" value="LabA"/>
</dbReference>
<dbReference type="Pfam" id="PF01936">
    <property type="entry name" value="NYN"/>
    <property type="match status" value="1"/>
</dbReference>
<evidence type="ECO:0000259" key="1">
    <source>
        <dbReference type="Pfam" id="PF01936"/>
    </source>
</evidence>
<name>A0A2M6Z2A8_9BACT</name>
<dbReference type="Gene3D" id="3.40.50.1010">
    <property type="entry name" value="5'-nuclease"/>
    <property type="match status" value="1"/>
</dbReference>
<evidence type="ECO:0000313" key="2">
    <source>
        <dbReference type="EMBL" id="PIU46541.1"/>
    </source>
</evidence>
<dbReference type="EMBL" id="PEWP01000045">
    <property type="protein sequence ID" value="PIU46541.1"/>
    <property type="molecule type" value="Genomic_DNA"/>
</dbReference>
<dbReference type="CDD" id="cd10911">
    <property type="entry name" value="PIN_LabA"/>
    <property type="match status" value="1"/>
</dbReference>
<proteinExistence type="predicted"/>
<feature type="domain" description="NYN" evidence="1">
    <location>
        <begin position="4"/>
        <end position="169"/>
    </location>
</feature>
<dbReference type="Proteomes" id="UP000228777">
    <property type="component" value="Unassembled WGS sequence"/>
</dbReference>
<gene>
    <name evidence="2" type="ORF">COS93_02295</name>
</gene>
<dbReference type="PANTHER" id="PTHR35458:SF8">
    <property type="entry name" value="SLR0650 PROTEIN"/>
    <property type="match status" value="1"/>
</dbReference>
<evidence type="ECO:0000313" key="3">
    <source>
        <dbReference type="Proteomes" id="UP000228777"/>
    </source>
</evidence>
<dbReference type="GO" id="GO:0004540">
    <property type="term" value="F:RNA nuclease activity"/>
    <property type="evidence" value="ECO:0007669"/>
    <property type="project" value="InterPro"/>
</dbReference>
<organism evidence="2 3">
    <name type="scientific">bacterium (Candidatus Gribaldobacteria) CG07_land_8_20_14_0_80_33_18</name>
    <dbReference type="NCBI Taxonomy" id="2014272"/>
    <lineage>
        <taxon>Bacteria</taxon>
        <taxon>Candidatus Gribaldobacteria</taxon>
    </lineage>
</organism>
<sequence>MKRAFVFIDGSNFYFKLKDLTSKLDGKYSLIDFDFRKFAEWLVKPNELLEIRYYLGTIKRERNNPKSEQLYANQQKLIGKLQQQNIIITLGHVIRHPDKTHHEKGVDVRLAVEMIRFAREDKYDIAYLVSSDTDLVAAVEEVRAFGKKVQYVGIPKGQSYGLSSVADDVRLLRSEEIEQFLPESLI</sequence>